<evidence type="ECO:0000259" key="2">
    <source>
        <dbReference type="Pfam" id="PF08402"/>
    </source>
</evidence>
<dbReference type="AlphaFoldDB" id="A0A0P0Z3C2"/>
<dbReference type="SUPFAM" id="SSF50331">
    <property type="entry name" value="MOP-like"/>
    <property type="match status" value="1"/>
</dbReference>
<reference evidence="3" key="1">
    <citation type="journal article" date="2015" name="Proc. Natl. Acad. Sci. U.S.A.">
        <title>Bacterial clade with the ribosomal RNA operon on a small plasmid rather than the chromosome.</title>
        <authorList>
            <person name="Anda M."/>
            <person name="Ohtsubo Y."/>
            <person name="Okubo T."/>
            <person name="Sugawara M."/>
            <person name="Nagata Y."/>
            <person name="Tsuda M."/>
            <person name="Minamisawa K."/>
            <person name="Mitsui H."/>
        </authorList>
    </citation>
    <scope>NUCLEOTIDE SEQUENCE</scope>
    <source>
        <strain evidence="3">JCM 14755</strain>
    </source>
</reference>
<dbReference type="GO" id="GO:0055052">
    <property type="term" value="C:ATP-binding cassette (ABC) transporter complex, substrate-binding subunit-containing"/>
    <property type="evidence" value="ECO:0007669"/>
    <property type="project" value="TreeGrafter"/>
</dbReference>
<sequence>MEMRLEIARLHRRMKATTLYVTHDQVEAMTLADRIVVMNKGNMEQVGAPLDLYRRPQTLFVARFIGSPTMNTLPAHIVAQDERSATLSLPDGTIPLPKPAAANYPDEIVLGLRAEDMGPVADGEPAWLSGTVSIVERLGSQTFAYVETDGGATLSVQFPRTSAVAVGERLRLSGAPDHVHLFDPGTGQRLN</sequence>
<dbReference type="InterPro" id="IPR047641">
    <property type="entry name" value="ABC_transpr_MalK/UgpC-like"/>
</dbReference>
<feature type="domain" description="Transport-associated OB type 2" evidence="2">
    <location>
        <begin position="110"/>
        <end position="182"/>
    </location>
</feature>
<proteinExistence type="inferred from homology"/>
<protein>
    <submittedName>
        <fullName evidence="3">ATPase component of ABC-type sugar transporter</fullName>
    </submittedName>
</protein>
<dbReference type="SUPFAM" id="SSF52540">
    <property type="entry name" value="P-loop containing nucleoside triphosphate hydrolases"/>
    <property type="match status" value="1"/>
</dbReference>
<dbReference type="GO" id="GO:0022857">
    <property type="term" value="F:transmembrane transporter activity"/>
    <property type="evidence" value="ECO:0007669"/>
    <property type="project" value="InterPro"/>
</dbReference>
<accession>A0A0P0Z3C2</accession>
<dbReference type="GO" id="GO:0005524">
    <property type="term" value="F:ATP binding"/>
    <property type="evidence" value="ECO:0007669"/>
    <property type="project" value="InterPro"/>
</dbReference>
<evidence type="ECO:0000256" key="1">
    <source>
        <dbReference type="ARBA" id="ARBA00005417"/>
    </source>
</evidence>
<dbReference type="InterPro" id="IPR027417">
    <property type="entry name" value="P-loop_NTPase"/>
</dbReference>
<dbReference type="Gene3D" id="2.40.50.100">
    <property type="match status" value="1"/>
</dbReference>
<comment type="similarity">
    <text evidence="1">Belongs to the ABC transporter superfamily.</text>
</comment>
<name>A0A0P0Z3C2_9HYPH</name>
<dbReference type="Pfam" id="PF08402">
    <property type="entry name" value="TOBE_2"/>
    <property type="match status" value="1"/>
</dbReference>
<organism evidence="3">
    <name type="scientific">Aureimonas frigidaquae</name>
    <dbReference type="NCBI Taxonomy" id="424757"/>
    <lineage>
        <taxon>Bacteria</taxon>
        <taxon>Pseudomonadati</taxon>
        <taxon>Pseudomonadota</taxon>
        <taxon>Alphaproteobacteria</taxon>
        <taxon>Hyphomicrobiales</taxon>
        <taxon>Aurantimonadaceae</taxon>
        <taxon>Aureimonas</taxon>
    </lineage>
</organism>
<dbReference type="InterPro" id="IPR013611">
    <property type="entry name" value="Transp-assoc_OB_typ2"/>
</dbReference>
<dbReference type="PANTHER" id="PTHR43875:SF1">
    <property type="entry name" value="OSMOPROTECTIVE COMPOUNDS UPTAKE ATP-BINDING PROTEIN GGTA"/>
    <property type="match status" value="1"/>
</dbReference>
<dbReference type="Gene3D" id="2.40.50.140">
    <property type="entry name" value="Nucleic acid-binding proteins"/>
    <property type="match status" value="1"/>
</dbReference>
<keyword evidence="3" id="KW-0813">Transport</keyword>
<evidence type="ECO:0000313" key="3">
    <source>
        <dbReference type="EMBL" id="BAT28555.1"/>
    </source>
</evidence>
<dbReference type="GO" id="GO:0016887">
    <property type="term" value="F:ATP hydrolysis activity"/>
    <property type="evidence" value="ECO:0007669"/>
    <property type="project" value="InterPro"/>
</dbReference>
<dbReference type="PANTHER" id="PTHR43875">
    <property type="entry name" value="MALTODEXTRIN IMPORT ATP-BINDING PROTEIN MSMX"/>
    <property type="match status" value="1"/>
</dbReference>
<dbReference type="Gene3D" id="3.40.50.300">
    <property type="entry name" value="P-loop containing nucleotide triphosphate hydrolases"/>
    <property type="match status" value="1"/>
</dbReference>
<dbReference type="InterPro" id="IPR012340">
    <property type="entry name" value="NA-bd_OB-fold"/>
</dbReference>
<keyword evidence="3" id="KW-0762">Sugar transport</keyword>
<dbReference type="EMBL" id="LC066377">
    <property type="protein sequence ID" value="BAT28555.1"/>
    <property type="molecule type" value="Genomic_DNA"/>
</dbReference>
<dbReference type="InterPro" id="IPR008995">
    <property type="entry name" value="Mo/tungstate-bd_C_term_dom"/>
</dbReference>